<accession>A0A1I7X4P8</accession>
<dbReference type="InterPro" id="IPR052709">
    <property type="entry name" value="Transposase-MT_Hybrid"/>
</dbReference>
<name>A0A1I7X4P8_HETBA</name>
<dbReference type="PANTHER" id="PTHR46060:SF1">
    <property type="entry name" value="MARINER MOS1 TRANSPOSASE-LIKE PROTEIN"/>
    <property type="match status" value="1"/>
</dbReference>
<dbReference type="WBParaSite" id="Hba_12393">
    <property type="protein sequence ID" value="Hba_12393"/>
    <property type="gene ID" value="Hba_12393"/>
</dbReference>
<dbReference type="PANTHER" id="PTHR46060">
    <property type="entry name" value="MARINER MOS1 TRANSPOSASE-LIKE PROTEIN"/>
    <property type="match status" value="1"/>
</dbReference>
<dbReference type="AlphaFoldDB" id="A0A1I7X4P8"/>
<reference evidence="2" key="1">
    <citation type="submission" date="2016-11" db="UniProtKB">
        <authorList>
            <consortium name="WormBaseParasite"/>
        </authorList>
    </citation>
    <scope>IDENTIFICATION</scope>
</reference>
<dbReference type="Proteomes" id="UP000095283">
    <property type="component" value="Unplaced"/>
</dbReference>
<sequence>MKGVLFYDFLQVVETVSTEQYGRQLIDLLDGMEEKIPLNRQGSRKVILLHDNARPHAALSTQQTIFNLGWEVLLHELYSPDLKPSNYH</sequence>
<protein>
    <submittedName>
        <fullName evidence="2">Histone-lysine N-methyltransferase SETMAR</fullName>
    </submittedName>
</protein>
<proteinExistence type="predicted"/>
<organism evidence="1 2">
    <name type="scientific">Heterorhabditis bacteriophora</name>
    <name type="common">Entomopathogenic nematode worm</name>
    <dbReference type="NCBI Taxonomy" id="37862"/>
    <lineage>
        <taxon>Eukaryota</taxon>
        <taxon>Metazoa</taxon>
        <taxon>Ecdysozoa</taxon>
        <taxon>Nematoda</taxon>
        <taxon>Chromadorea</taxon>
        <taxon>Rhabditida</taxon>
        <taxon>Rhabditina</taxon>
        <taxon>Rhabditomorpha</taxon>
        <taxon>Strongyloidea</taxon>
        <taxon>Heterorhabditidae</taxon>
        <taxon>Heterorhabditis</taxon>
    </lineage>
</organism>
<dbReference type="Gene3D" id="3.30.420.10">
    <property type="entry name" value="Ribonuclease H-like superfamily/Ribonuclease H"/>
    <property type="match status" value="1"/>
</dbReference>
<evidence type="ECO:0000313" key="1">
    <source>
        <dbReference type="Proteomes" id="UP000095283"/>
    </source>
</evidence>
<dbReference type="InterPro" id="IPR036397">
    <property type="entry name" value="RNaseH_sf"/>
</dbReference>
<evidence type="ECO:0000313" key="2">
    <source>
        <dbReference type="WBParaSite" id="Hba_12393"/>
    </source>
</evidence>
<keyword evidence="1" id="KW-1185">Reference proteome</keyword>
<dbReference type="GO" id="GO:0003676">
    <property type="term" value="F:nucleic acid binding"/>
    <property type="evidence" value="ECO:0007669"/>
    <property type="project" value="InterPro"/>
</dbReference>